<dbReference type="InterPro" id="IPR036291">
    <property type="entry name" value="NAD(P)-bd_dom_sf"/>
</dbReference>
<dbReference type="FunFam" id="3.40.50.720:FF:000084">
    <property type="entry name" value="Short-chain dehydrogenase reductase"/>
    <property type="match status" value="1"/>
</dbReference>
<dbReference type="InterPro" id="IPR002347">
    <property type="entry name" value="SDR_fam"/>
</dbReference>
<evidence type="ECO:0000313" key="4">
    <source>
        <dbReference type="EMBL" id="MDH2053621.1"/>
    </source>
</evidence>
<evidence type="ECO:0000256" key="1">
    <source>
        <dbReference type="ARBA" id="ARBA00006484"/>
    </source>
</evidence>
<keyword evidence="2" id="KW-0560">Oxidoreductase</keyword>
<evidence type="ECO:0000313" key="5">
    <source>
        <dbReference type="Proteomes" id="UP001161276"/>
    </source>
</evidence>
<gene>
    <name evidence="4" type="ORF">N5K24_24675</name>
</gene>
<dbReference type="SUPFAM" id="SSF51735">
    <property type="entry name" value="NAD(P)-binding Rossmann-fold domains"/>
    <property type="match status" value="1"/>
</dbReference>
<protein>
    <submittedName>
        <fullName evidence="4">SDR family oxidoreductase</fullName>
    </submittedName>
</protein>
<dbReference type="InterPro" id="IPR057326">
    <property type="entry name" value="KR_dom"/>
</dbReference>
<comment type="similarity">
    <text evidence="1">Belongs to the short-chain dehydrogenases/reductases (SDR) family.</text>
</comment>
<dbReference type="PANTHER" id="PTHR43639">
    <property type="entry name" value="OXIDOREDUCTASE, SHORT-CHAIN DEHYDROGENASE/REDUCTASE FAMILY (AFU_ORTHOLOGUE AFUA_5G02870)"/>
    <property type="match status" value="1"/>
</dbReference>
<reference evidence="4" key="1">
    <citation type="submission" date="2022-09" db="EMBL/GenBank/DDBJ databases">
        <title>Intensive care unit water sources are persistently colonized with multi-drug resistant bacteria and are the site of extensive horizontal gene transfer of antibiotic resistance genes.</title>
        <authorList>
            <person name="Diorio-Toth L."/>
        </authorList>
    </citation>
    <scope>NUCLEOTIDE SEQUENCE</scope>
    <source>
        <strain evidence="4">GD03676</strain>
    </source>
</reference>
<dbReference type="PRINTS" id="PR00081">
    <property type="entry name" value="GDHRDH"/>
</dbReference>
<feature type="domain" description="Ketoreductase" evidence="3">
    <location>
        <begin position="7"/>
        <end position="193"/>
    </location>
</feature>
<comment type="caution">
    <text evidence="4">The sequence shown here is derived from an EMBL/GenBank/DDBJ whole genome shotgun (WGS) entry which is preliminary data.</text>
</comment>
<dbReference type="GO" id="GO:0016491">
    <property type="term" value="F:oxidoreductase activity"/>
    <property type="evidence" value="ECO:0007669"/>
    <property type="project" value="UniProtKB-KW"/>
</dbReference>
<dbReference type="PRINTS" id="PR00080">
    <property type="entry name" value="SDRFAMILY"/>
</dbReference>
<sequence length="248" mass="25196">MGNLTGKVAFVTGGSRGIGAAIVRRLAADGANVAFTYVSASSADAAQALAKELVVDGRRARAIQADSEDALAVRQAVEAAITELGPVDVLVNNAGIFVAGLIGDTSLDDYERTMDINVRAPFVAIRTAQASMPDGGRIINIGSCLATRAGRAGVALYSASKSALTGLTQGLARDLGTRGITVNVVHPGPINTDMNPADGERAGELVAVLSLPHYGETRDIAGMVAFLAGPEGRYITGASLAVDGGYAA</sequence>
<evidence type="ECO:0000259" key="3">
    <source>
        <dbReference type="SMART" id="SM00822"/>
    </source>
</evidence>
<name>A0AA42WG52_9BURK</name>
<dbReference type="Pfam" id="PF13561">
    <property type="entry name" value="adh_short_C2"/>
    <property type="match status" value="1"/>
</dbReference>
<dbReference type="Gene3D" id="3.40.50.720">
    <property type="entry name" value="NAD(P)-binding Rossmann-like Domain"/>
    <property type="match status" value="1"/>
</dbReference>
<accession>A0AA42WG52</accession>
<dbReference type="EMBL" id="JAOCKG010000014">
    <property type="protein sequence ID" value="MDH2053621.1"/>
    <property type="molecule type" value="Genomic_DNA"/>
</dbReference>
<organism evidence="4 5">
    <name type="scientific">Achromobacter marplatensis</name>
    <dbReference type="NCBI Taxonomy" id="470868"/>
    <lineage>
        <taxon>Bacteria</taxon>
        <taxon>Pseudomonadati</taxon>
        <taxon>Pseudomonadota</taxon>
        <taxon>Betaproteobacteria</taxon>
        <taxon>Burkholderiales</taxon>
        <taxon>Alcaligenaceae</taxon>
        <taxon>Achromobacter</taxon>
    </lineage>
</organism>
<evidence type="ECO:0000256" key="2">
    <source>
        <dbReference type="ARBA" id="ARBA00023002"/>
    </source>
</evidence>
<dbReference type="PANTHER" id="PTHR43639:SF1">
    <property type="entry name" value="SHORT-CHAIN DEHYDROGENASE_REDUCTASE FAMILY PROTEIN"/>
    <property type="match status" value="1"/>
</dbReference>
<dbReference type="Proteomes" id="UP001161276">
    <property type="component" value="Unassembled WGS sequence"/>
</dbReference>
<proteinExistence type="inferred from homology"/>
<dbReference type="RefSeq" id="WP_280029016.1">
    <property type="nucleotide sequence ID" value="NZ_JAOCKG010000014.1"/>
</dbReference>
<dbReference type="AlphaFoldDB" id="A0AA42WG52"/>
<dbReference type="SMART" id="SM00822">
    <property type="entry name" value="PKS_KR"/>
    <property type="match status" value="1"/>
</dbReference>